<proteinExistence type="inferred from homology"/>
<keyword evidence="5" id="KW-0539">Nucleus</keyword>
<dbReference type="KEGG" id="dfa:DFA_10081"/>
<dbReference type="OMA" id="YINLWTS"/>
<keyword evidence="2 7" id="KW-0812">Transmembrane</keyword>
<evidence type="ECO:0000256" key="7">
    <source>
        <dbReference type="SAM" id="Phobius"/>
    </source>
</evidence>
<dbReference type="GeneID" id="14867607"/>
<evidence type="ECO:0000256" key="4">
    <source>
        <dbReference type="ARBA" id="ARBA00023136"/>
    </source>
</evidence>
<evidence type="ECO:0008006" key="10">
    <source>
        <dbReference type="Google" id="ProtNLM"/>
    </source>
</evidence>
<feature type="transmembrane region" description="Helical" evidence="7">
    <location>
        <begin position="161"/>
        <end position="183"/>
    </location>
</feature>
<dbReference type="OrthoDB" id="77878at2759"/>
<organism evidence="8 9">
    <name type="scientific">Cavenderia fasciculata</name>
    <name type="common">Slime mold</name>
    <name type="synonym">Dictyostelium fasciculatum</name>
    <dbReference type="NCBI Taxonomy" id="261658"/>
    <lineage>
        <taxon>Eukaryota</taxon>
        <taxon>Amoebozoa</taxon>
        <taxon>Evosea</taxon>
        <taxon>Eumycetozoa</taxon>
        <taxon>Dictyostelia</taxon>
        <taxon>Acytosteliales</taxon>
        <taxon>Cavenderiaceae</taxon>
        <taxon>Cavenderia</taxon>
    </lineage>
</organism>
<evidence type="ECO:0000256" key="5">
    <source>
        <dbReference type="ARBA" id="ARBA00023242"/>
    </source>
</evidence>
<dbReference type="AlphaFoldDB" id="F4Q978"/>
<evidence type="ECO:0000256" key="6">
    <source>
        <dbReference type="ARBA" id="ARBA00034303"/>
    </source>
</evidence>
<keyword evidence="3 7" id="KW-1133">Transmembrane helix</keyword>
<dbReference type="Pfam" id="PF05705">
    <property type="entry name" value="DUF829"/>
    <property type="match status" value="1"/>
</dbReference>
<dbReference type="InterPro" id="IPR029058">
    <property type="entry name" value="AB_hydrolase_fold"/>
</dbReference>
<keyword evidence="4 7" id="KW-0472">Membrane</keyword>
<evidence type="ECO:0000313" key="8">
    <source>
        <dbReference type="EMBL" id="EGG15247.1"/>
    </source>
</evidence>
<dbReference type="PANTHER" id="PTHR12265">
    <property type="entry name" value="TRANSMEMBRANE PROTEIN 53"/>
    <property type="match status" value="1"/>
</dbReference>
<evidence type="ECO:0000256" key="1">
    <source>
        <dbReference type="ARBA" id="ARBA00007387"/>
    </source>
</evidence>
<gene>
    <name evidence="8" type="ORF">DFA_10081</name>
</gene>
<name>F4Q978_CACFS</name>
<evidence type="ECO:0000313" key="9">
    <source>
        <dbReference type="Proteomes" id="UP000007797"/>
    </source>
</evidence>
<dbReference type="GO" id="GO:0005811">
    <property type="term" value="C:lipid droplet"/>
    <property type="evidence" value="ECO:0007669"/>
    <property type="project" value="EnsemblProtists"/>
</dbReference>
<dbReference type="SUPFAM" id="SSF53474">
    <property type="entry name" value="alpha/beta-Hydrolases"/>
    <property type="match status" value="1"/>
</dbReference>
<protein>
    <recommendedName>
        <fullName evidence="10">Transmembrane protein</fullName>
    </recommendedName>
</protein>
<dbReference type="EMBL" id="GL883026">
    <property type="protein sequence ID" value="EGG15247.1"/>
    <property type="molecule type" value="Genomic_DNA"/>
</dbReference>
<reference evidence="9" key="1">
    <citation type="journal article" date="2011" name="Genome Res.">
        <title>Phylogeny-wide analysis of social amoeba genomes highlights ancient origins for complex intercellular communication.</title>
        <authorList>
            <person name="Heidel A.J."/>
            <person name="Lawal H.M."/>
            <person name="Felder M."/>
            <person name="Schilde C."/>
            <person name="Helps N.R."/>
            <person name="Tunggal B."/>
            <person name="Rivero F."/>
            <person name="John U."/>
            <person name="Schleicher M."/>
            <person name="Eichinger L."/>
            <person name="Platzer M."/>
            <person name="Noegel A.A."/>
            <person name="Schaap P."/>
            <person name="Gloeckner G."/>
        </authorList>
    </citation>
    <scope>NUCLEOTIDE SEQUENCE [LARGE SCALE GENOMIC DNA]</scope>
    <source>
        <strain evidence="9">SH3</strain>
    </source>
</reference>
<dbReference type="Gene3D" id="3.40.50.1820">
    <property type="entry name" value="alpha/beta hydrolase"/>
    <property type="match status" value="1"/>
</dbReference>
<dbReference type="GO" id="GO:0005640">
    <property type="term" value="C:nuclear outer membrane"/>
    <property type="evidence" value="ECO:0007669"/>
    <property type="project" value="UniProtKB-SubCell"/>
</dbReference>
<dbReference type="InterPro" id="IPR008547">
    <property type="entry name" value="DUF829_TMEM53"/>
</dbReference>
<comment type="subcellular location">
    <subcellularLocation>
        <location evidence="6">Nucleus outer membrane</location>
        <topology evidence="6">Single-pass membrane protein</topology>
    </subcellularLocation>
</comment>
<accession>F4Q978</accession>
<dbReference type="PANTHER" id="PTHR12265:SF30">
    <property type="entry name" value="TRANSMEMBRANE PROTEIN 53"/>
    <property type="match status" value="1"/>
</dbReference>
<keyword evidence="9" id="KW-1185">Reference proteome</keyword>
<evidence type="ECO:0000256" key="3">
    <source>
        <dbReference type="ARBA" id="ARBA00022989"/>
    </source>
</evidence>
<sequence length="280" mass="32331">MSIVKANSLLKFTPATVGSPIPQLDNRTAVSNDESSRPIVLLYGWMGSQMPHLQKYALKWNEKGYNTFAYCPTTSETFITPARSKCKKMMDQIKEYLNSNPNCQSLIIHAFSNGGGFYYFYTLELLMEHKDYKYLHRYVKGSVLDSLPTLSLKSAIEASKVSAGALFSAFLAIFIVPIIYIAMRNFMISYRDHITHSKNKWQHLVFYSKNDKLVKYDQVTEFLKIFRNNHKNHQDILIEQCFEDSPHVLHLRQHPEVYMNRIDQFLTRIKEASSSVSSSS</sequence>
<comment type="similarity">
    <text evidence="1">Belongs to the TMEM53 family.</text>
</comment>
<dbReference type="GO" id="GO:0005783">
    <property type="term" value="C:endoplasmic reticulum"/>
    <property type="evidence" value="ECO:0007669"/>
    <property type="project" value="EnsemblProtists"/>
</dbReference>
<evidence type="ECO:0000256" key="2">
    <source>
        <dbReference type="ARBA" id="ARBA00022692"/>
    </source>
</evidence>
<dbReference type="RefSeq" id="XP_004351967.1">
    <property type="nucleotide sequence ID" value="XM_004351915.1"/>
</dbReference>
<dbReference type="Proteomes" id="UP000007797">
    <property type="component" value="Unassembled WGS sequence"/>
</dbReference>